<name>A0A1I3XAL2_HALDA</name>
<dbReference type="InterPro" id="IPR000843">
    <property type="entry name" value="HTH_LacI"/>
</dbReference>
<dbReference type="CDD" id="cd06294">
    <property type="entry name" value="PBP1_MalR-like"/>
    <property type="match status" value="1"/>
</dbReference>
<dbReference type="Gene3D" id="1.10.260.40">
    <property type="entry name" value="lambda repressor-like DNA-binding domains"/>
    <property type="match status" value="1"/>
</dbReference>
<dbReference type="PROSITE" id="PS50932">
    <property type="entry name" value="HTH_LACI_2"/>
    <property type="match status" value="1"/>
</dbReference>
<organism evidence="5 6">
    <name type="scientific">Halobacillus dabanensis</name>
    <dbReference type="NCBI Taxonomy" id="240302"/>
    <lineage>
        <taxon>Bacteria</taxon>
        <taxon>Bacillati</taxon>
        <taxon>Bacillota</taxon>
        <taxon>Bacilli</taxon>
        <taxon>Bacillales</taxon>
        <taxon>Bacillaceae</taxon>
        <taxon>Halobacillus</taxon>
    </lineage>
</organism>
<keyword evidence="3" id="KW-0804">Transcription</keyword>
<protein>
    <submittedName>
        <fullName evidence="5">Transcriptional regulator, LacI family</fullName>
    </submittedName>
</protein>
<evidence type="ECO:0000256" key="2">
    <source>
        <dbReference type="ARBA" id="ARBA00023125"/>
    </source>
</evidence>
<dbReference type="GO" id="GO:0000976">
    <property type="term" value="F:transcription cis-regulatory region binding"/>
    <property type="evidence" value="ECO:0007669"/>
    <property type="project" value="TreeGrafter"/>
</dbReference>
<sequence>MSVTIKDVAREANVAPSTVSRVISDSPRISEQTKCKVRKVMEELGYHLNYNARVLVSQSTQTIGIVTKVSSVHSFDNPFFSELLRGISDACHEEDYSIYLTTGNTEEAIYNEVVKMVQGKRVDGVIVLYSREDDKVVPYLRECQFPFVMIGKPVSQTGETMFVDNDNIQASKEATEYLMNLGHQRIGFIGGDSHFEVARDRLEGFRQALTNGNLVEDERLQKNIQSGFADADQVVEELLREQEPPTGLVITDDYNALTVMRSLTAKGIKLPEDMSIIGFNNTMIARLSNPALTTVDTQSFQLGHESARNLIELLNRPDMIKKSVIIPTIIIERDSCHSIIPANN</sequence>
<keyword evidence="1" id="KW-0805">Transcription regulation</keyword>
<dbReference type="InterPro" id="IPR028082">
    <property type="entry name" value="Peripla_BP_I"/>
</dbReference>
<evidence type="ECO:0000313" key="6">
    <source>
        <dbReference type="Proteomes" id="UP000183557"/>
    </source>
</evidence>
<dbReference type="InterPro" id="IPR046335">
    <property type="entry name" value="LacI/GalR-like_sensor"/>
</dbReference>
<dbReference type="OrthoDB" id="9788209at2"/>
<dbReference type="Gene3D" id="3.40.50.2300">
    <property type="match status" value="2"/>
</dbReference>
<dbReference type="Pfam" id="PF13377">
    <property type="entry name" value="Peripla_BP_3"/>
    <property type="match status" value="1"/>
</dbReference>
<gene>
    <name evidence="5" type="ORF">SAMN04487936_10887</name>
</gene>
<accession>A0A1I3XAL2</accession>
<evidence type="ECO:0000313" key="5">
    <source>
        <dbReference type="EMBL" id="SFK16417.1"/>
    </source>
</evidence>
<dbReference type="PANTHER" id="PTHR30146:SF109">
    <property type="entry name" value="HTH-TYPE TRANSCRIPTIONAL REGULATOR GALS"/>
    <property type="match status" value="1"/>
</dbReference>
<dbReference type="CDD" id="cd01392">
    <property type="entry name" value="HTH_LacI"/>
    <property type="match status" value="1"/>
</dbReference>
<evidence type="ECO:0000256" key="3">
    <source>
        <dbReference type="ARBA" id="ARBA00023163"/>
    </source>
</evidence>
<dbReference type="RefSeq" id="WP_075037232.1">
    <property type="nucleotide sequence ID" value="NZ_FOSB01000008.1"/>
</dbReference>
<dbReference type="PANTHER" id="PTHR30146">
    <property type="entry name" value="LACI-RELATED TRANSCRIPTIONAL REPRESSOR"/>
    <property type="match status" value="1"/>
</dbReference>
<dbReference type="AlphaFoldDB" id="A0A1I3XAL2"/>
<evidence type="ECO:0000256" key="1">
    <source>
        <dbReference type="ARBA" id="ARBA00023015"/>
    </source>
</evidence>
<dbReference type="EMBL" id="FOSB01000008">
    <property type="protein sequence ID" value="SFK16417.1"/>
    <property type="molecule type" value="Genomic_DNA"/>
</dbReference>
<dbReference type="STRING" id="240302.BN982_01147"/>
<keyword evidence="6" id="KW-1185">Reference proteome</keyword>
<keyword evidence="2" id="KW-0238">DNA-binding</keyword>
<feature type="domain" description="HTH lacI-type" evidence="4">
    <location>
        <begin position="3"/>
        <end position="57"/>
    </location>
</feature>
<dbReference type="GO" id="GO:0003700">
    <property type="term" value="F:DNA-binding transcription factor activity"/>
    <property type="evidence" value="ECO:0007669"/>
    <property type="project" value="TreeGrafter"/>
</dbReference>
<dbReference type="SMART" id="SM00354">
    <property type="entry name" value="HTH_LACI"/>
    <property type="match status" value="1"/>
</dbReference>
<dbReference type="SUPFAM" id="SSF47413">
    <property type="entry name" value="lambda repressor-like DNA-binding domains"/>
    <property type="match status" value="1"/>
</dbReference>
<dbReference type="SUPFAM" id="SSF53822">
    <property type="entry name" value="Periplasmic binding protein-like I"/>
    <property type="match status" value="1"/>
</dbReference>
<evidence type="ECO:0000259" key="4">
    <source>
        <dbReference type="PROSITE" id="PS50932"/>
    </source>
</evidence>
<reference evidence="6" key="1">
    <citation type="submission" date="2016-10" db="EMBL/GenBank/DDBJ databases">
        <authorList>
            <person name="Varghese N."/>
            <person name="Submissions S."/>
        </authorList>
    </citation>
    <scope>NUCLEOTIDE SEQUENCE [LARGE SCALE GENOMIC DNA]</scope>
    <source>
        <strain evidence="6">CGMCC 1.3704</strain>
    </source>
</reference>
<dbReference type="Proteomes" id="UP000183557">
    <property type="component" value="Unassembled WGS sequence"/>
</dbReference>
<dbReference type="InterPro" id="IPR010982">
    <property type="entry name" value="Lambda_DNA-bd_dom_sf"/>
</dbReference>
<proteinExistence type="predicted"/>
<dbReference type="Pfam" id="PF00356">
    <property type="entry name" value="LacI"/>
    <property type="match status" value="1"/>
</dbReference>